<comment type="caution">
    <text evidence="2">The sequence shown here is derived from an EMBL/GenBank/DDBJ whole genome shotgun (WGS) entry which is preliminary data.</text>
</comment>
<proteinExistence type="predicted"/>
<organism evidence="2 3">
    <name type="scientific">Ruminiclostridium papyrosolvens C7</name>
    <dbReference type="NCBI Taxonomy" id="1330534"/>
    <lineage>
        <taxon>Bacteria</taxon>
        <taxon>Bacillati</taxon>
        <taxon>Bacillota</taxon>
        <taxon>Clostridia</taxon>
        <taxon>Eubacteriales</taxon>
        <taxon>Oscillospiraceae</taxon>
        <taxon>Ruminiclostridium</taxon>
    </lineage>
</organism>
<evidence type="ECO:0000313" key="3">
    <source>
        <dbReference type="Proteomes" id="UP000016860"/>
    </source>
</evidence>
<name>U4QZN1_9FIRM</name>
<gene>
    <name evidence="2" type="ORF">L323_15575</name>
</gene>
<accession>U4QZN1</accession>
<dbReference type="EMBL" id="ATAY01000085">
    <property type="protein sequence ID" value="EPR09598.1"/>
    <property type="molecule type" value="Genomic_DNA"/>
</dbReference>
<evidence type="ECO:0000313" key="2">
    <source>
        <dbReference type="EMBL" id="EPR09598.1"/>
    </source>
</evidence>
<protein>
    <submittedName>
        <fullName evidence="2">Uncharacterized protein</fullName>
    </submittedName>
</protein>
<dbReference type="AlphaFoldDB" id="U4QZN1"/>
<feature type="transmembrane region" description="Helical" evidence="1">
    <location>
        <begin position="6"/>
        <end position="24"/>
    </location>
</feature>
<keyword evidence="1" id="KW-0812">Transmembrane</keyword>
<reference evidence="2 3" key="1">
    <citation type="journal article" date="2013" name="Genome Announc.">
        <title>Draft Genome Sequence of the Cellulolytic Bacterium Clostridium papyrosolvens C7 (ATCC 700395).</title>
        <authorList>
            <person name="Zepeda V."/>
            <person name="Dassa B."/>
            <person name="Borovok I."/>
            <person name="Lamed R."/>
            <person name="Bayer E.A."/>
            <person name="Cate J.H."/>
        </authorList>
    </citation>
    <scope>NUCLEOTIDE SEQUENCE [LARGE SCALE GENOMIC DNA]</scope>
    <source>
        <strain evidence="2 3">C7</strain>
    </source>
</reference>
<keyword evidence="1" id="KW-1133">Transmembrane helix</keyword>
<evidence type="ECO:0000256" key="1">
    <source>
        <dbReference type="SAM" id="Phobius"/>
    </source>
</evidence>
<keyword evidence="1" id="KW-0472">Membrane</keyword>
<dbReference type="Proteomes" id="UP000016860">
    <property type="component" value="Unassembled WGS sequence"/>
</dbReference>
<sequence>MVRILFAGFVTAFHFVFLFAFLLYNPKDLKT</sequence>